<keyword evidence="3" id="KW-1185">Reference proteome</keyword>
<name>A0ABS4QGS2_9NOCA</name>
<feature type="region of interest" description="Disordered" evidence="1">
    <location>
        <begin position="1"/>
        <end position="20"/>
    </location>
</feature>
<reference evidence="2 3" key="1">
    <citation type="submission" date="2021-03" db="EMBL/GenBank/DDBJ databases">
        <title>Sequencing the genomes of 1000 actinobacteria strains.</title>
        <authorList>
            <person name="Klenk H.-P."/>
        </authorList>
    </citation>
    <scope>NUCLEOTIDE SEQUENCE [LARGE SCALE GENOMIC DNA]</scope>
    <source>
        <strain evidence="2 3">DSM 45516</strain>
    </source>
</reference>
<evidence type="ECO:0000313" key="2">
    <source>
        <dbReference type="EMBL" id="MBP2190298.1"/>
    </source>
</evidence>
<accession>A0ABS4QGS2</accession>
<feature type="compositionally biased region" description="Polar residues" evidence="1">
    <location>
        <begin position="1"/>
        <end position="10"/>
    </location>
</feature>
<organism evidence="2 3">
    <name type="scientific">Nocardia goodfellowii</name>
    <dbReference type="NCBI Taxonomy" id="882446"/>
    <lineage>
        <taxon>Bacteria</taxon>
        <taxon>Bacillati</taxon>
        <taxon>Actinomycetota</taxon>
        <taxon>Actinomycetes</taxon>
        <taxon>Mycobacteriales</taxon>
        <taxon>Nocardiaceae</taxon>
        <taxon>Nocardia</taxon>
    </lineage>
</organism>
<sequence>MTTHAVTTRGTGVRRAESATSSMRTRFARLLALFGAAGQAVPFHRG</sequence>
<evidence type="ECO:0000313" key="3">
    <source>
        <dbReference type="Proteomes" id="UP001519325"/>
    </source>
</evidence>
<comment type="caution">
    <text evidence="2">The sequence shown here is derived from an EMBL/GenBank/DDBJ whole genome shotgun (WGS) entry which is preliminary data.</text>
</comment>
<protein>
    <submittedName>
        <fullName evidence="2">Uncharacterized protein</fullName>
    </submittedName>
</protein>
<dbReference type="Proteomes" id="UP001519325">
    <property type="component" value="Unassembled WGS sequence"/>
</dbReference>
<evidence type="ECO:0000256" key="1">
    <source>
        <dbReference type="SAM" id="MobiDB-lite"/>
    </source>
</evidence>
<dbReference type="RefSeq" id="WP_209890225.1">
    <property type="nucleotide sequence ID" value="NZ_JAGGMR010000001.1"/>
</dbReference>
<gene>
    <name evidence="2" type="ORF">BJ987_003199</name>
</gene>
<dbReference type="EMBL" id="JAGGMR010000001">
    <property type="protein sequence ID" value="MBP2190298.1"/>
    <property type="molecule type" value="Genomic_DNA"/>
</dbReference>
<proteinExistence type="predicted"/>